<protein>
    <recommendedName>
        <fullName evidence="1">Heterokaryon incompatibility domain-containing protein</fullName>
    </recommendedName>
</protein>
<dbReference type="InterPro" id="IPR010730">
    <property type="entry name" value="HET"/>
</dbReference>
<sequence length="632" mass="71225">MICPTCKNSIFDSGRSWGHHQLPSSPARLLLEAKDCILCGWLVAEAKNWLGSEFQIASKNGFYRWTIHRSPKFRDSEASCTMHFRPNVSQFPQIRNAPTKVFHLVGAESVNVNPVLGEKLSAETVGLQLEAWLEHCHTTHRGRCAVPNNPSWVPKRLVDLGALPEGCVVVRETRLLPLPKPRFVTLSHCWDGPKGPWMIQLTPDSLATFMDPEKGIKREQLPQNFKDAIEIARLLKAQYIWIDSLCILQDGEEFNTERQLMHLVYRNSYCNLAAAASSDCQGGLFRDRKEVHNFGRDIIETSEKSLFGKGRWRIFSSEYWSDQLLMEPLYCRGWLIMSLERMLSPRILHFAAGQVFWDCASITACEALPEGLPWQLDAASSTERYWRERLQLIQNQRPGASSTPLKFVGSADVSFESFWREAGVEKLVREQFRLDNGEEDYGVGLWSSQLSEQLAWRGQDPGRAQRPPALSELWPSWSWASMVGSIETQLRSSELGQFHCATSHEGDVVVSFALANLPRGTDADDQPKKLRTKCLALRNSDGDCYLVVLTASRDYEQGLGDSAWSSDEDSGQSKSAWVHGTGLVVVQSAPNKGEGNEDSVKYRRIGVCNFEGLSSDDFARLKQSHVSDIWLV</sequence>
<evidence type="ECO:0000259" key="1">
    <source>
        <dbReference type="Pfam" id="PF06985"/>
    </source>
</evidence>
<reference evidence="2 3" key="1">
    <citation type="submission" date="2023-01" db="EMBL/GenBank/DDBJ databases">
        <title>Analysis of 21 Apiospora genomes using comparative genomics revels a genus with tremendous synthesis potential of carbohydrate active enzymes and secondary metabolites.</title>
        <authorList>
            <person name="Sorensen T."/>
        </authorList>
    </citation>
    <scope>NUCLEOTIDE SEQUENCE [LARGE SCALE GENOMIC DNA]</scope>
    <source>
        <strain evidence="2 3">CBS 135458</strain>
    </source>
</reference>
<dbReference type="RefSeq" id="XP_066709690.1">
    <property type="nucleotide sequence ID" value="XM_066864729.1"/>
</dbReference>
<gene>
    <name evidence="2" type="ORF">PG994_013320</name>
</gene>
<dbReference type="Pfam" id="PF06985">
    <property type="entry name" value="HET"/>
    <property type="match status" value="1"/>
</dbReference>
<organism evidence="2 3">
    <name type="scientific">Apiospora phragmitis</name>
    <dbReference type="NCBI Taxonomy" id="2905665"/>
    <lineage>
        <taxon>Eukaryota</taxon>
        <taxon>Fungi</taxon>
        <taxon>Dikarya</taxon>
        <taxon>Ascomycota</taxon>
        <taxon>Pezizomycotina</taxon>
        <taxon>Sordariomycetes</taxon>
        <taxon>Xylariomycetidae</taxon>
        <taxon>Amphisphaeriales</taxon>
        <taxon>Apiosporaceae</taxon>
        <taxon>Apiospora</taxon>
    </lineage>
</organism>
<evidence type="ECO:0000313" key="3">
    <source>
        <dbReference type="Proteomes" id="UP001480595"/>
    </source>
</evidence>
<keyword evidence="3" id="KW-1185">Reference proteome</keyword>
<evidence type="ECO:0000313" key="2">
    <source>
        <dbReference type="EMBL" id="KAK8042837.1"/>
    </source>
</evidence>
<name>A0ABR1T8A8_9PEZI</name>
<dbReference type="PANTHER" id="PTHR33112:SF10">
    <property type="entry name" value="TOL"/>
    <property type="match status" value="1"/>
</dbReference>
<feature type="domain" description="Heterokaryon incompatibility" evidence="1">
    <location>
        <begin position="183"/>
        <end position="336"/>
    </location>
</feature>
<comment type="caution">
    <text evidence="2">The sequence shown here is derived from an EMBL/GenBank/DDBJ whole genome shotgun (WGS) entry which is preliminary data.</text>
</comment>
<accession>A0ABR1T8A8</accession>
<dbReference type="EMBL" id="JAQQWL010000013">
    <property type="protein sequence ID" value="KAK8042837.1"/>
    <property type="molecule type" value="Genomic_DNA"/>
</dbReference>
<dbReference type="GeneID" id="92097792"/>
<proteinExistence type="predicted"/>
<dbReference type="PANTHER" id="PTHR33112">
    <property type="entry name" value="DOMAIN PROTEIN, PUTATIVE-RELATED"/>
    <property type="match status" value="1"/>
</dbReference>
<dbReference type="Proteomes" id="UP001480595">
    <property type="component" value="Unassembled WGS sequence"/>
</dbReference>